<comment type="caution">
    <text evidence="22">The sequence shown here is derived from an EMBL/GenBank/DDBJ whole genome shotgun (WGS) entry which is preliminary data.</text>
</comment>
<proteinExistence type="inferred from homology"/>
<dbReference type="Gene3D" id="1.20.1110.10">
    <property type="entry name" value="Calcium-transporting ATPase, transmembrane domain"/>
    <property type="match status" value="1"/>
</dbReference>
<evidence type="ECO:0000256" key="13">
    <source>
        <dbReference type="ARBA" id="ARBA00022967"/>
    </source>
</evidence>
<dbReference type="Gene3D" id="2.70.150.10">
    <property type="entry name" value="Calcium-transporting ATPase, cytoplasmic transduction domain A"/>
    <property type="match status" value="1"/>
</dbReference>
<dbReference type="Gene3D" id="3.40.1110.10">
    <property type="entry name" value="Calcium-transporting ATPase, cytoplasmic domain N"/>
    <property type="match status" value="1"/>
</dbReference>
<comment type="function">
    <text evidence="1">Mediates magnesium influx to the cytosol.</text>
</comment>
<protein>
    <recommendedName>
        <fullName evidence="5">Magnesium-transporting ATPase, P-type 1</fullName>
        <ecNumber evidence="4">7.2.2.14</ecNumber>
    </recommendedName>
    <alternativeName>
        <fullName evidence="16">Mg(2+) transport ATPase, P-type 1</fullName>
    </alternativeName>
</protein>
<dbReference type="InterPro" id="IPR059000">
    <property type="entry name" value="ATPase_P-type_domA"/>
</dbReference>
<dbReference type="InterPro" id="IPR023299">
    <property type="entry name" value="ATPase_P-typ_cyto_dom_N"/>
</dbReference>
<dbReference type="PRINTS" id="PR01836">
    <property type="entry name" value="MGATPASE"/>
</dbReference>
<comment type="similarity">
    <text evidence="3">Belongs to the cation transport ATPase (P-type) (TC 3.A.3) family. Type IIIB subfamily.</text>
</comment>
<keyword evidence="11" id="KW-0067">ATP-binding</keyword>
<dbReference type="InterPro" id="IPR023214">
    <property type="entry name" value="HAD_sf"/>
</dbReference>
<dbReference type="SMART" id="SM00831">
    <property type="entry name" value="Cation_ATPase_N"/>
    <property type="match status" value="1"/>
</dbReference>
<dbReference type="PROSITE" id="PS00154">
    <property type="entry name" value="ATPASE_E1_E2"/>
    <property type="match status" value="1"/>
</dbReference>
<evidence type="ECO:0000256" key="15">
    <source>
        <dbReference type="ARBA" id="ARBA00023136"/>
    </source>
</evidence>
<dbReference type="InterPro" id="IPR008250">
    <property type="entry name" value="ATPase_P-typ_transduc_dom_A_sf"/>
</dbReference>
<dbReference type="SFLD" id="SFLDG00002">
    <property type="entry name" value="C1.7:_P-type_atpase_like"/>
    <property type="match status" value="1"/>
</dbReference>
<evidence type="ECO:0000256" key="9">
    <source>
        <dbReference type="ARBA" id="ARBA00022692"/>
    </source>
</evidence>
<evidence type="ECO:0000256" key="4">
    <source>
        <dbReference type="ARBA" id="ARBA00012786"/>
    </source>
</evidence>
<dbReference type="InterPro" id="IPR006415">
    <property type="entry name" value="P-type_ATPase_IIIB"/>
</dbReference>
<dbReference type="InterPro" id="IPR044492">
    <property type="entry name" value="P_typ_ATPase_HD_dom"/>
</dbReference>
<evidence type="ECO:0000256" key="7">
    <source>
        <dbReference type="ARBA" id="ARBA00022519"/>
    </source>
</evidence>
<gene>
    <name evidence="22" type="primary">mgtA</name>
    <name evidence="22" type="ORF">ACFOZ0_17295</name>
</gene>
<keyword evidence="12" id="KW-0460">Magnesium</keyword>
<accession>A0ABV7SDG5</accession>
<dbReference type="InterPro" id="IPR006068">
    <property type="entry name" value="ATPase_P-typ_cation-transptr_C"/>
</dbReference>
<evidence type="ECO:0000256" key="19">
    <source>
        <dbReference type="SAM" id="MobiDB-lite"/>
    </source>
</evidence>
<feature type="transmembrane region" description="Helical" evidence="20">
    <location>
        <begin position="822"/>
        <end position="840"/>
    </location>
</feature>
<keyword evidence="14 20" id="KW-1133">Transmembrane helix</keyword>
<feature type="transmembrane region" description="Helical" evidence="20">
    <location>
        <begin position="718"/>
        <end position="742"/>
    </location>
</feature>
<dbReference type="SUPFAM" id="SSF81653">
    <property type="entry name" value="Calcium ATPase, transduction domain A"/>
    <property type="match status" value="1"/>
</dbReference>
<dbReference type="SFLD" id="SFLDF00027">
    <property type="entry name" value="p-type_atpase"/>
    <property type="match status" value="1"/>
</dbReference>
<keyword evidence="7" id="KW-0997">Cell inner membrane</keyword>
<evidence type="ECO:0000256" key="10">
    <source>
        <dbReference type="ARBA" id="ARBA00022741"/>
    </source>
</evidence>
<evidence type="ECO:0000256" key="11">
    <source>
        <dbReference type="ARBA" id="ARBA00022840"/>
    </source>
</evidence>
<evidence type="ECO:0000256" key="1">
    <source>
        <dbReference type="ARBA" id="ARBA00003954"/>
    </source>
</evidence>
<dbReference type="Pfam" id="PF00689">
    <property type="entry name" value="Cation_ATPase_C"/>
    <property type="match status" value="1"/>
</dbReference>
<dbReference type="Pfam" id="PF00690">
    <property type="entry name" value="Cation_ATPase_N"/>
    <property type="match status" value="1"/>
</dbReference>
<feature type="transmembrane region" description="Helical" evidence="20">
    <location>
        <begin position="263"/>
        <end position="284"/>
    </location>
</feature>
<feature type="transmembrane region" description="Helical" evidence="20">
    <location>
        <begin position="795"/>
        <end position="816"/>
    </location>
</feature>
<comment type="catalytic activity">
    <reaction evidence="17">
        <text>Mg(2+)(out) + ATP + H2O = Mg(2+)(in) + ADP + phosphate + H(+)</text>
        <dbReference type="Rhea" id="RHEA:10260"/>
        <dbReference type="ChEBI" id="CHEBI:15377"/>
        <dbReference type="ChEBI" id="CHEBI:15378"/>
        <dbReference type="ChEBI" id="CHEBI:18420"/>
        <dbReference type="ChEBI" id="CHEBI:30616"/>
        <dbReference type="ChEBI" id="CHEBI:43474"/>
        <dbReference type="ChEBI" id="CHEBI:456216"/>
        <dbReference type="EC" id="7.2.2.14"/>
    </reaction>
</comment>
<organism evidence="22 23">
    <name type="scientific">Streptomyces yaanensis</name>
    <dbReference type="NCBI Taxonomy" id="1142239"/>
    <lineage>
        <taxon>Bacteria</taxon>
        <taxon>Bacillati</taxon>
        <taxon>Actinomycetota</taxon>
        <taxon>Actinomycetes</taxon>
        <taxon>Kitasatosporales</taxon>
        <taxon>Streptomycetaceae</taxon>
        <taxon>Streptomyces</taxon>
    </lineage>
</organism>
<keyword evidence="15 20" id="KW-0472">Membrane</keyword>
<dbReference type="InterPro" id="IPR023298">
    <property type="entry name" value="ATPase_P-typ_TM_dom_sf"/>
</dbReference>
<evidence type="ECO:0000256" key="5">
    <source>
        <dbReference type="ARBA" id="ARBA00013555"/>
    </source>
</evidence>
<dbReference type="EMBL" id="JBHRWR010000009">
    <property type="protein sequence ID" value="MFC3575000.1"/>
    <property type="molecule type" value="Genomic_DNA"/>
</dbReference>
<dbReference type="Pfam" id="PF00122">
    <property type="entry name" value="E1-E2_ATPase"/>
    <property type="match status" value="1"/>
</dbReference>
<keyword evidence="23" id="KW-1185">Reference proteome</keyword>
<dbReference type="NCBIfam" id="TIGR01494">
    <property type="entry name" value="ATPase_P-type"/>
    <property type="match status" value="1"/>
</dbReference>
<dbReference type="Gene3D" id="3.40.50.1000">
    <property type="entry name" value="HAD superfamily/HAD-like"/>
    <property type="match status" value="1"/>
</dbReference>
<evidence type="ECO:0000256" key="16">
    <source>
        <dbReference type="ARBA" id="ARBA00029806"/>
    </source>
</evidence>
<keyword evidence="9 20" id="KW-0812">Transmembrane</keyword>
<evidence type="ECO:0000313" key="23">
    <source>
        <dbReference type="Proteomes" id="UP001595701"/>
    </source>
</evidence>
<feature type="domain" description="Cation-transporting P-type ATPase N-terminal" evidence="21">
    <location>
        <begin position="20"/>
        <end position="90"/>
    </location>
</feature>
<comment type="catalytic activity">
    <reaction evidence="18">
        <text>ATP + H2O = ADP + phosphate + H(+)</text>
        <dbReference type="Rhea" id="RHEA:13065"/>
        <dbReference type="ChEBI" id="CHEBI:15377"/>
        <dbReference type="ChEBI" id="CHEBI:15378"/>
        <dbReference type="ChEBI" id="CHEBI:30616"/>
        <dbReference type="ChEBI" id="CHEBI:43474"/>
        <dbReference type="ChEBI" id="CHEBI:456216"/>
    </reaction>
</comment>
<feature type="region of interest" description="Disordered" evidence="19">
    <location>
        <begin position="1"/>
        <end position="35"/>
    </location>
</feature>
<keyword evidence="8" id="KW-0597">Phosphoprotein</keyword>
<feature type="transmembrane region" description="Helical" evidence="20">
    <location>
        <begin position="754"/>
        <end position="775"/>
    </location>
</feature>
<evidence type="ECO:0000256" key="20">
    <source>
        <dbReference type="SAM" id="Phobius"/>
    </source>
</evidence>
<evidence type="ECO:0000313" key="22">
    <source>
        <dbReference type="EMBL" id="MFC3575000.1"/>
    </source>
</evidence>
<dbReference type="SUPFAM" id="SSF81665">
    <property type="entry name" value="Calcium ATPase, transmembrane domain M"/>
    <property type="match status" value="1"/>
</dbReference>
<dbReference type="Proteomes" id="UP001595701">
    <property type="component" value="Unassembled WGS sequence"/>
</dbReference>
<evidence type="ECO:0000256" key="17">
    <source>
        <dbReference type="ARBA" id="ARBA00047295"/>
    </source>
</evidence>
<name>A0ABV7SDG5_9ACTN</name>
<sequence length="856" mass="89867">MASETAVPSATPPAAPGVTGPTSLQDLRRLGSGPRGLTETEAEARLADLGENVLPEARTTSRARLFVRGLRDPFTTVLLCLGLVSATVTAWGTACVILSLVVVSCVLRATGEHRADRSMAALRDLVATTVTVVRRWDADRSPREREIPAAELVPGDVIRLAPGDLVPADVRLLRASGLTVHQAALTGESAPVAKSALDAPGPPDGGPFDQPHLCFQGSSVATGGGTALVLDTGARTRLARAHGTPARREASAFDRSVHGISWVLIRFMLLTPPLVLMAGAALRGRGPETLPFAVAVAVGLTPEMLPVIVTTCLARGASLLARTHGVIVKRLPALHDLGAVDVLCLDKTGTLTQDRPVVQQALDGDGEDAPDALRWAAVGAWWTLQLADLPAPDALDEALLDAADGAREPYEGVAVLPFDPVRRLATVVVRGRLGTHTLVVKGAAEDVLERCVLEPAERERLLVRAAHEADDGLRLLAVATAERPARSRPYTPADEQGLTFRGFVTFRDALAPTAAQALRDLAVRGVTVKVLTGDHPGTAARACRDLGLDPGDVRTAGAADELAATVVARCTPEDKARIVTALRKAGHTVGFLGDGVNDVPALHATDVAIAPRDAVDVARESADVVLAHKDLTAICHAVTAGRHSSGNIATYLRVTLSSNLGNVVAMLAAGLLLPFLPMLPAQVLAQNLCFDAAQLAFAYDRPAPGALTRPTVLRPRDFLRFISGFGVLNAVADLATFGVLALTLYGPDALDDQAVFHSAWFTENLLTQALVMLLLRSRRSYAAGRDPGPVGRAAAVLAAVALLLPLTPLGALLGMTALPLEYHLLLVTVLALYAVALRAVRARYERGRRRAVVSGG</sequence>
<evidence type="ECO:0000256" key="14">
    <source>
        <dbReference type="ARBA" id="ARBA00022989"/>
    </source>
</evidence>
<dbReference type="NCBIfam" id="TIGR01524">
    <property type="entry name" value="ATPase-IIIB_Mg"/>
    <property type="match status" value="1"/>
</dbReference>
<evidence type="ECO:0000256" key="8">
    <source>
        <dbReference type="ARBA" id="ARBA00022553"/>
    </source>
</evidence>
<evidence type="ECO:0000256" key="6">
    <source>
        <dbReference type="ARBA" id="ARBA00022475"/>
    </source>
</evidence>
<dbReference type="InterPro" id="IPR001757">
    <property type="entry name" value="P_typ_ATPase"/>
</dbReference>
<dbReference type="Pfam" id="PF00702">
    <property type="entry name" value="Hydrolase"/>
    <property type="match status" value="1"/>
</dbReference>
<dbReference type="InterPro" id="IPR004014">
    <property type="entry name" value="ATPase_P-typ_cation-transptr_N"/>
</dbReference>
<evidence type="ECO:0000256" key="2">
    <source>
        <dbReference type="ARBA" id="ARBA00004429"/>
    </source>
</evidence>
<feature type="transmembrane region" description="Helical" evidence="20">
    <location>
        <begin position="74"/>
        <end position="107"/>
    </location>
</feature>
<evidence type="ECO:0000256" key="18">
    <source>
        <dbReference type="ARBA" id="ARBA00049360"/>
    </source>
</evidence>
<dbReference type="EC" id="7.2.2.14" evidence="4"/>
<keyword evidence="13" id="KW-1278">Translocase</keyword>
<dbReference type="PANTHER" id="PTHR42861">
    <property type="entry name" value="CALCIUM-TRANSPORTING ATPASE"/>
    <property type="match status" value="1"/>
</dbReference>
<keyword evidence="10" id="KW-0547">Nucleotide-binding</keyword>
<dbReference type="SFLD" id="SFLDS00003">
    <property type="entry name" value="Haloacid_Dehalogenase"/>
    <property type="match status" value="1"/>
</dbReference>
<dbReference type="SUPFAM" id="SSF56784">
    <property type="entry name" value="HAD-like"/>
    <property type="match status" value="1"/>
</dbReference>
<keyword evidence="6" id="KW-1003">Cell membrane</keyword>
<evidence type="ECO:0000256" key="3">
    <source>
        <dbReference type="ARBA" id="ARBA00008746"/>
    </source>
</evidence>
<comment type="subcellular location">
    <subcellularLocation>
        <location evidence="2">Cell inner membrane</location>
        <topology evidence="2">Multi-pass membrane protein</topology>
    </subcellularLocation>
</comment>
<dbReference type="InterPro" id="IPR018303">
    <property type="entry name" value="ATPase_P-typ_P_site"/>
</dbReference>
<feature type="transmembrane region" description="Helical" evidence="20">
    <location>
        <begin position="290"/>
        <end position="314"/>
    </location>
</feature>
<evidence type="ECO:0000256" key="12">
    <source>
        <dbReference type="ARBA" id="ARBA00022842"/>
    </source>
</evidence>
<dbReference type="InterPro" id="IPR036412">
    <property type="entry name" value="HAD-like_sf"/>
</dbReference>
<evidence type="ECO:0000259" key="21">
    <source>
        <dbReference type="SMART" id="SM00831"/>
    </source>
</evidence>
<dbReference type="RefSeq" id="WP_310768511.1">
    <property type="nucleotide sequence ID" value="NZ_JBHRWR010000009.1"/>
</dbReference>
<reference evidence="23" key="1">
    <citation type="journal article" date="2019" name="Int. J. Syst. Evol. Microbiol.">
        <title>The Global Catalogue of Microorganisms (GCM) 10K type strain sequencing project: providing services to taxonomists for standard genome sequencing and annotation.</title>
        <authorList>
            <consortium name="The Broad Institute Genomics Platform"/>
            <consortium name="The Broad Institute Genome Sequencing Center for Infectious Disease"/>
            <person name="Wu L."/>
            <person name="Ma J."/>
        </authorList>
    </citation>
    <scope>NUCLEOTIDE SEQUENCE [LARGE SCALE GENOMIC DNA]</scope>
    <source>
        <strain evidence="23">CGMCC 4.7035</strain>
    </source>
</reference>